<dbReference type="AlphaFoldDB" id="A0A3M3JXJ5"/>
<gene>
    <name evidence="2" type="ORF">ALQ65_04921</name>
</gene>
<evidence type="ECO:0000313" key="3">
    <source>
        <dbReference type="Proteomes" id="UP000271468"/>
    </source>
</evidence>
<reference evidence="2 3" key="1">
    <citation type="submission" date="2018-08" db="EMBL/GenBank/DDBJ databases">
        <title>Recombination of ecologically and evolutionarily significant loci maintains genetic cohesion in the Pseudomonas syringae species complex.</title>
        <authorList>
            <person name="Dillon M."/>
            <person name="Thakur S."/>
            <person name="Almeida R.N.D."/>
            <person name="Weir B.S."/>
            <person name="Guttman D.S."/>
        </authorList>
    </citation>
    <scope>NUCLEOTIDE SEQUENCE [LARGE SCALE GENOMIC DNA]</scope>
    <source>
        <strain evidence="2 3">ICMP 12341</strain>
    </source>
</reference>
<organism evidence="2 3">
    <name type="scientific">Pseudomonas syringae pv. coriandricola</name>
    <dbReference type="NCBI Taxonomy" id="264453"/>
    <lineage>
        <taxon>Bacteria</taxon>
        <taxon>Pseudomonadati</taxon>
        <taxon>Pseudomonadota</taxon>
        <taxon>Gammaproteobacteria</taxon>
        <taxon>Pseudomonadales</taxon>
        <taxon>Pseudomonadaceae</taxon>
        <taxon>Pseudomonas</taxon>
    </lineage>
</organism>
<dbReference type="EMBL" id="RBOV01000046">
    <property type="protein sequence ID" value="RMN14701.1"/>
    <property type="molecule type" value="Genomic_DNA"/>
</dbReference>
<feature type="region of interest" description="Disordered" evidence="1">
    <location>
        <begin position="619"/>
        <end position="639"/>
    </location>
</feature>
<proteinExistence type="predicted"/>
<dbReference type="Proteomes" id="UP000271468">
    <property type="component" value="Unassembled WGS sequence"/>
</dbReference>
<evidence type="ECO:0000256" key="1">
    <source>
        <dbReference type="SAM" id="MobiDB-lite"/>
    </source>
</evidence>
<evidence type="ECO:0008006" key="4">
    <source>
        <dbReference type="Google" id="ProtNLM"/>
    </source>
</evidence>
<name>A0A3M3JXJ5_9PSED</name>
<accession>A0A3M3JXJ5</accession>
<protein>
    <recommendedName>
        <fullName evidence="4">Molecular chaperone</fullName>
    </recommendedName>
</protein>
<sequence>MVESLTRRCRTLRTFVAYTGQSRDVAVIHSMPPPVSSASLESIFHMSNFSLPLLLRAPTPTQSSLTFCEATPRDLKRWISRLPKANLGEMARQLYQGLAELNQLVTPSDNRLQLLELLRPEVYFVCKHLERHFLNQAIVLDERPRKVANLCQALQNHLATGYKQIIQQIAARYSKDQSGLFSTALQRAMHGLNGPLIRANQLYCPVQEGLWLEIHQIYQIARHYGLHHAMIDEPMAHHTKALSVEQTYVIALLMGCSRCNQMRQLNIGKLADALEAWSPLVKLQFPAEESSLFALDTTADKPPLYGTLFTDEQIPRLLGIDTSALADAIHQYLALPDDQRSPARLLIPTGINTDLLQHLAAAWGDVAERAFQRTAGQGTLKLCIGMSALHYYVAGQKSFSELLQLNSATNVANFSLKMVNDADDDPWSSAFDTQRGNTSSVLLPYEEIEYPKIDGDSDSLSNGQHTFPTFDLNIVNHSPGGYCLAWQKEVPQQLQAGELVGIQDDAGQGWSVAIVRWVRQVRSGGTQMGIELIAPFAQPCGMQLIREQQNSQYLRTLMLPEVRAMDKPPTVLAPRLPFQEGSKVMINVHGEERRASLSNRRISSASYNQFEYQMYDAPRVAESEKPKPGQEFDSLWGTL</sequence>
<comment type="caution">
    <text evidence="2">The sequence shown here is derived from an EMBL/GenBank/DDBJ whole genome shotgun (WGS) entry which is preliminary data.</text>
</comment>
<evidence type="ECO:0000313" key="2">
    <source>
        <dbReference type="EMBL" id="RMN14701.1"/>
    </source>
</evidence>
<feature type="compositionally biased region" description="Basic and acidic residues" evidence="1">
    <location>
        <begin position="619"/>
        <end position="630"/>
    </location>
</feature>